<dbReference type="GO" id="GO:0000981">
    <property type="term" value="F:DNA-binding transcription factor activity, RNA polymerase II-specific"/>
    <property type="evidence" value="ECO:0007669"/>
    <property type="project" value="TreeGrafter"/>
</dbReference>
<dbReference type="EMBL" id="DF836330">
    <property type="protein sequence ID" value="GAN03496.1"/>
    <property type="molecule type" value="Genomic_DNA"/>
</dbReference>
<evidence type="ECO:0000256" key="3">
    <source>
        <dbReference type="ARBA" id="ARBA00023125"/>
    </source>
</evidence>
<dbReference type="PROSITE" id="PS50888">
    <property type="entry name" value="BHLH"/>
    <property type="match status" value="1"/>
</dbReference>
<reference evidence="9" key="1">
    <citation type="submission" date="2014-09" db="EMBL/GenBank/DDBJ databases">
        <title>Draft genome sequence of an oleaginous Mucoromycotina fungus Mucor ambiguus NBRC6742.</title>
        <authorList>
            <person name="Takeda I."/>
            <person name="Yamane N."/>
            <person name="Morita T."/>
            <person name="Tamano K."/>
            <person name="Machida M."/>
            <person name="Baker S."/>
            <person name="Koike H."/>
        </authorList>
    </citation>
    <scope>NUCLEOTIDE SEQUENCE</scope>
    <source>
        <strain evidence="9">NBRC 6742</strain>
    </source>
</reference>
<sequence>MVCATTNSNSINSMTHIINDHRMAPKQKPEQEEMEAANHDRDFDMAMEEDEDSEEDSSQDDGETSTPSSIASSSNVGSNNTNNNNKRPVTQALFLNFTSDLSPQKMSKKKSKPKKQTAYRVNGVNILNRNNLDSKTAIERIQRRRENHNHVERRRRDNINNTIFELSSVVPNAIQPGQKPNKGNILKLSLDYIRELQNENAALKERLSHFSSSRPSSISPPLAAATLTAAPMVASVDGLNNANYHQSPSAPTSPRYMRSNTTFTQQSASVPSSPLQHSKEEGVMHTSVPNNLPPPLSLPPPQQQQQPPHQQQLQSVFSSMSVSSNPSSASSTPTLSSSTNYPYSSYPSSVYIPQPPQLFNNSSNHVVAFNNSNSNNINHHQHIQQQHHIDPVLKAHPQQNFRPLLPATKSPHPPAIQNQQTAFLPALRMSGYEKIYGNVCRY</sequence>
<feature type="compositionally biased region" description="Basic and acidic residues" evidence="7">
    <location>
        <begin position="24"/>
        <end position="44"/>
    </location>
</feature>
<dbReference type="CDD" id="cd11387">
    <property type="entry name" value="bHLHzip_USF_MITF"/>
    <property type="match status" value="1"/>
</dbReference>
<feature type="compositionally biased region" description="Low complexity" evidence="7">
    <location>
        <begin position="303"/>
        <end position="340"/>
    </location>
</feature>
<dbReference type="PANTHER" id="PTHR45776">
    <property type="entry name" value="MIP04163P"/>
    <property type="match status" value="1"/>
</dbReference>
<evidence type="ECO:0000256" key="2">
    <source>
        <dbReference type="ARBA" id="ARBA00023015"/>
    </source>
</evidence>
<dbReference type="GO" id="GO:0046983">
    <property type="term" value="F:protein dimerization activity"/>
    <property type="evidence" value="ECO:0007669"/>
    <property type="project" value="InterPro"/>
</dbReference>
<evidence type="ECO:0000256" key="5">
    <source>
        <dbReference type="ARBA" id="ARBA00023242"/>
    </source>
</evidence>
<dbReference type="PANTHER" id="PTHR45776:SF2">
    <property type="entry name" value="MIP04163P"/>
    <property type="match status" value="1"/>
</dbReference>
<evidence type="ECO:0000313" key="10">
    <source>
        <dbReference type="Proteomes" id="UP000053815"/>
    </source>
</evidence>
<evidence type="ECO:0000313" key="9">
    <source>
        <dbReference type="EMBL" id="GAN03496.1"/>
    </source>
</evidence>
<keyword evidence="6" id="KW-0175">Coiled coil</keyword>
<feature type="compositionally biased region" description="Pro residues" evidence="7">
    <location>
        <begin position="291"/>
        <end position="302"/>
    </location>
</feature>
<dbReference type="Proteomes" id="UP000053815">
    <property type="component" value="Unassembled WGS sequence"/>
</dbReference>
<keyword evidence="10" id="KW-1185">Reference proteome</keyword>
<gene>
    <name evidence="9" type="ORF">MAM1_0041c02950</name>
</gene>
<feature type="domain" description="BHLH" evidence="8">
    <location>
        <begin position="143"/>
        <end position="196"/>
    </location>
</feature>
<dbReference type="Pfam" id="PF00010">
    <property type="entry name" value="HLH"/>
    <property type="match status" value="1"/>
</dbReference>
<comment type="subcellular location">
    <subcellularLocation>
        <location evidence="1">Nucleus</location>
    </subcellularLocation>
</comment>
<feature type="region of interest" description="Disordered" evidence="7">
    <location>
        <begin position="24"/>
        <end position="118"/>
    </location>
</feature>
<evidence type="ECO:0000256" key="6">
    <source>
        <dbReference type="SAM" id="Coils"/>
    </source>
</evidence>
<feature type="compositionally biased region" description="Low complexity" evidence="7">
    <location>
        <begin position="65"/>
        <end position="85"/>
    </location>
</feature>
<dbReference type="InterPro" id="IPR011598">
    <property type="entry name" value="bHLH_dom"/>
</dbReference>
<dbReference type="SUPFAM" id="SSF47459">
    <property type="entry name" value="HLH, helix-loop-helix DNA-binding domain"/>
    <property type="match status" value="1"/>
</dbReference>
<feature type="compositionally biased region" description="Polar residues" evidence="7">
    <location>
        <begin position="244"/>
        <end position="276"/>
    </location>
</feature>
<evidence type="ECO:0000256" key="7">
    <source>
        <dbReference type="SAM" id="MobiDB-lite"/>
    </source>
</evidence>
<dbReference type="AlphaFoldDB" id="A0A0C9M3E3"/>
<keyword evidence="3" id="KW-0238">DNA-binding</keyword>
<dbReference type="Gene3D" id="4.10.280.10">
    <property type="entry name" value="Helix-loop-helix DNA-binding domain"/>
    <property type="match status" value="1"/>
</dbReference>
<feature type="coiled-coil region" evidence="6">
    <location>
        <begin position="186"/>
        <end position="213"/>
    </location>
</feature>
<dbReference type="OrthoDB" id="690068at2759"/>
<dbReference type="GO" id="GO:0005634">
    <property type="term" value="C:nucleus"/>
    <property type="evidence" value="ECO:0007669"/>
    <property type="project" value="UniProtKB-SubCell"/>
</dbReference>
<feature type="compositionally biased region" description="Acidic residues" evidence="7">
    <location>
        <begin position="45"/>
        <end position="63"/>
    </location>
</feature>
<evidence type="ECO:0000256" key="4">
    <source>
        <dbReference type="ARBA" id="ARBA00023163"/>
    </source>
</evidence>
<protein>
    <recommendedName>
        <fullName evidence="8">BHLH domain-containing protein</fullName>
    </recommendedName>
</protein>
<feature type="region of interest" description="Disordered" evidence="7">
    <location>
        <begin position="244"/>
        <end position="340"/>
    </location>
</feature>
<proteinExistence type="predicted"/>
<keyword evidence="2" id="KW-0805">Transcription regulation</keyword>
<evidence type="ECO:0000259" key="8">
    <source>
        <dbReference type="PROSITE" id="PS50888"/>
    </source>
</evidence>
<name>A0A0C9M3E3_9FUNG</name>
<accession>A0A0C9M3E3</accession>
<dbReference type="STRING" id="91626.A0A0C9M3E3"/>
<dbReference type="InterPro" id="IPR036638">
    <property type="entry name" value="HLH_DNA-bd_sf"/>
</dbReference>
<organism evidence="9">
    <name type="scientific">Mucor ambiguus</name>
    <dbReference type="NCBI Taxonomy" id="91626"/>
    <lineage>
        <taxon>Eukaryota</taxon>
        <taxon>Fungi</taxon>
        <taxon>Fungi incertae sedis</taxon>
        <taxon>Mucoromycota</taxon>
        <taxon>Mucoromycotina</taxon>
        <taxon>Mucoromycetes</taxon>
        <taxon>Mucorales</taxon>
        <taxon>Mucorineae</taxon>
        <taxon>Mucoraceae</taxon>
        <taxon>Mucor</taxon>
    </lineage>
</organism>
<keyword evidence="5" id="KW-0539">Nucleus</keyword>
<evidence type="ECO:0000256" key="1">
    <source>
        <dbReference type="ARBA" id="ARBA00004123"/>
    </source>
</evidence>
<keyword evidence="4" id="KW-0804">Transcription</keyword>
<dbReference type="SMART" id="SM00353">
    <property type="entry name" value="HLH"/>
    <property type="match status" value="1"/>
</dbReference>
<dbReference type="GO" id="GO:0000978">
    <property type="term" value="F:RNA polymerase II cis-regulatory region sequence-specific DNA binding"/>
    <property type="evidence" value="ECO:0007669"/>
    <property type="project" value="TreeGrafter"/>
</dbReference>
<feature type="compositionally biased region" description="Basic residues" evidence="7">
    <location>
        <begin position="106"/>
        <end position="117"/>
    </location>
</feature>